<evidence type="ECO:0000256" key="6">
    <source>
        <dbReference type="ARBA" id="ARBA00023315"/>
    </source>
</evidence>
<dbReference type="InterPro" id="IPR022450">
    <property type="entry name" value="TsaD"/>
</dbReference>
<evidence type="ECO:0000256" key="1">
    <source>
        <dbReference type="ARBA" id="ARBA00022490"/>
    </source>
</evidence>
<feature type="compositionally biased region" description="Low complexity" evidence="9">
    <location>
        <begin position="58"/>
        <end position="70"/>
    </location>
</feature>
<keyword evidence="5 8" id="KW-0408">Iron</keyword>
<dbReference type="EMBL" id="DSQF01000028">
    <property type="protein sequence ID" value="HGZ44405.1"/>
    <property type="molecule type" value="Genomic_DNA"/>
</dbReference>
<dbReference type="SUPFAM" id="SSF53067">
    <property type="entry name" value="Actin-like ATPase domain"/>
    <property type="match status" value="2"/>
</dbReference>
<feature type="binding site" evidence="8">
    <location>
        <position position="323"/>
    </location>
    <ligand>
        <name>substrate</name>
    </ligand>
</feature>
<dbReference type="NCBIfam" id="TIGR03723">
    <property type="entry name" value="T6A_TsaD_YgjD"/>
    <property type="match status" value="1"/>
</dbReference>
<dbReference type="PANTHER" id="PTHR11735">
    <property type="entry name" value="TRNA N6-ADENOSINE THREONYLCARBAMOYLTRANSFERASE"/>
    <property type="match status" value="1"/>
</dbReference>
<evidence type="ECO:0000256" key="2">
    <source>
        <dbReference type="ARBA" id="ARBA00022679"/>
    </source>
</evidence>
<evidence type="ECO:0000256" key="4">
    <source>
        <dbReference type="ARBA" id="ARBA00022723"/>
    </source>
</evidence>
<protein>
    <recommendedName>
        <fullName evidence="8">tRNA N6-adenosine threonylcarbamoyltransferase</fullName>
        <ecNumber evidence="8">2.3.1.234</ecNumber>
    </recommendedName>
    <alternativeName>
        <fullName evidence="8">N6-L-threonylcarbamoyladenine synthase</fullName>
        <shortName evidence="8">t(6)A synthase</shortName>
    </alternativeName>
    <alternativeName>
        <fullName evidence="8">t(6)A37 threonylcarbamoyladenosine biosynthesis protein TsaD</fullName>
    </alternativeName>
    <alternativeName>
        <fullName evidence="8">tRNA threonylcarbamoyladenosine biosynthesis protein TsaD</fullName>
    </alternativeName>
</protein>
<proteinExistence type="inferred from homology"/>
<comment type="subcellular location">
    <subcellularLocation>
        <location evidence="8">Cytoplasm</location>
    </subcellularLocation>
</comment>
<dbReference type="PROSITE" id="PS01016">
    <property type="entry name" value="GLYCOPROTEASE"/>
    <property type="match status" value="1"/>
</dbReference>
<comment type="cofactor">
    <cofactor evidence="8">
        <name>Fe(2+)</name>
        <dbReference type="ChEBI" id="CHEBI:29033"/>
    </cofactor>
    <text evidence="8">Binds 1 Fe(2+) ion per subunit.</text>
</comment>
<feature type="compositionally biased region" description="Basic residues" evidence="9">
    <location>
        <begin position="14"/>
        <end position="57"/>
    </location>
</feature>
<dbReference type="FunFam" id="3.30.420.40:FF:000012">
    <property type="entry name" value="tRNA N6-adenosine threonylcarbamoyltransferase"/>
    <property type="match status" value="1"/>
</dbReference>
<organism evidence="11">
    <name type="scientific">Eiseniibacteriota bacterium</name>
    <dbReference type="NCBI Taxonomy" id="2212470"/>
    <lineage>
        <taxon>Bacteria</taxon>
        <taxon>Candidatus Eiseniibacteriota</taxon>
    </lineage>
</organism>
<evidence type="ECO:0000256" key="3">
    <source>
        <dbReference type="ARBA" id="ARBA00022694"/>
    </source>
</evidence>
<comment type="function">
    <text evidence="8">Required for the formation of a threonylcarbamoyl group on adenosine at position 37 (t(6)A37) in tRNAs that read codons beginning with adenine. Is involved in the transfer of the threonylcarbamoyl moiety of threonylcarbamoyl-AMP (TC-AMP) to the N6 group of A37, together with TsaE and TsaB. TsaD likely plays a direct catalytic role in this reaction.</text>
</comment>
<keyword evidence="4 8" id="KW-0479">Metal-binding</keyword>
<gene>
    <name evidence="8 11" type="primary">tsaD</name>
    <name evidence="11" type="ORF">ENR23_13490</name>
</gene>
<dbReference type="FunFam" id="3.30.420.40:FF:000040">
    <property type="entry name" value="tRNA N6-adenosine threonylcarbamoyltransferase"/>
    <property type="match status" value="1"/>
</dbReference>
<feature type="binding site" evidence="8">
    <location>
        <position position="306"/>
    </location>
    <ligand>
        <name>substrate</name>
    </ligand>
</feature>
<keyword evidence="6 8" id="KW-0012">Acyltransferase</keyword>
<keyword evidence="1 8" id="KW-0963">Cytoplasm</keyword>
<comment type="caution">
    <text evidence="11">The sequence shown here is derived from an EMBL/GenBank/DDBJ whole genome shotgun (WGS) entry which is preliminary data.</text>
</comment>
<dbReference type="PRINTS" id="PR00789">
    <property type="entry name" value="OSIALOPTASE"/>
</dbReference>
<dbReference type="GO" id="GO:0005506">
    <property type="term" value="F:iron ion binding"/>
    <property type="evidence" value="ECO:0007669"/>
    <property type="project" value="UniProtKB-UniRule"/>
</dbReference>
<feature type="compositionally biased region" description="Low complexity" evidence="9">
    <location>
        <begin position="1"/>
        <end position="13"/>
    </location>
</feature>
<dbReference type="EC" id="2.3.1.234" evidence="8"/>
<dbReference type="HAMAP" id="MF_01445">
    <property type="entry name" value="TsaD"/>
    <property type="match status" value="1"/>
</dbReference>
<reference evidence="11" key="1">
    <citation type="journal article" date="2020" name="mSystems">
        <title>Genome- and Community-Level Interaction Insights into Carbon Utilization and Element Cycling Functions of Hydrothermarchaeota in Hydrothermal Sediment.</title>
        <authorList>
            <person name="Zhou Z."/>
            <person name="Liu Y."/>
            <person name="Xu W."/>
            <person name="Pan J."/>
            <person name="Luo Z.H."/>
            <person name="Li M."/>
        </authorList>
    </citation>
    <scope>NUCLEOTIDE SEQUENCE [LARGE SCALE GENOMIC DNA]</scope>
    <source>
        <strain evidence="11">SpSt-381</strain>
    </source>
</reference>
<feature type="binding site" evidence="8">
    <location>
        <position position="250"/>
    </location>
    <ligand>
        <name>Fe cation</name>
        <dbReference type="ChEBI" id="CHEBI:24875"/>
    </ligand>
</feature>
<dbReference type="InterPro" id="IPR017860">
    <property type="entry name" value="Peptidase_M22_CS"/>
</dbReference>
<dbReference type="CDD" id="cd24133">
    <property type="entry name" value="ASKHA_NBD_TsaD_bac"/>
    <property type="match status" value="1"/>
</dbReference>
<name>A0A832ML24_UNCEI</name>
<comment type="catalytic activity">
    <reaction evidence="7 8">
        <text>L-threonylcarbamoyladenylate + adenosine(37) in tRNA = N(6)-L-threonylcarbamoyladenosine(37) in tRNA + AMP + H(+)</text>
        <dbReference type="Rhea" id="RHEA:37059"/>
        <dbReference type="Rhea" id="RHEA-COMP:10162"/>
        <dbReference type="Rhea" id="RHEA-COMP:10163"/>
        <dbReference type="ChEBI" id="CHEBI:15378"/>
        <dbReference type="ChEBI" id="CHEBI:73682"/>
        <dbReference type="ChEBI" id="CHEBI:74411"/>
        <dbReference type="ChEBI" id="CHEBI:74418"/>
        <dbReference type="ChEBI" id="CHEBI:456215"/>
        <dbReference type="EC" id="2.3.1.234"/>
    </reaction>
</comment>
<evidence type="ECO:0000256" key="5">
    <source>
        <dbReference type="ARBA" id="ARBA00023004"/>
    </source>
</evidence>
<comment type="similarity">
    <text evidence="8">Belongs to the KAE1 / TsaD family.</text>
</comment>
<evidence type="ECO:0000256" key="9">
    <source>
        <dbReference type="SAM" id="MobiDB-lite"/>
    </source>
</evidence>
<evidence type="ECO:0000313" key="11">
    <source>
        <dbReference type="EMBL" id="HGZ44405.1"/>
    </source>
</evidence>
<sequence>MLHCRAVAGAAPPARHRPARLRNPHDRRPHRLHHLRQRGGRRARRAHARRGAARRVRQPAARGALDLPLARRGRGPARGRGAPQDAQAGLDRARVAPPRAAPVRHARVRRGADRGRRAALHGVARRVPVAGRRAVSGGAARLVLGIETSCDDTSVAVLEDGRTVRSHLIAAQDVHRLYGGVVPELASRAHLELLPPMVRRALDEAGVTAGELTGLAVTRAPGLVGSLVVGVAFARAYALALGVPVVGVNHIEAHLHAGTLEHGESPWPAVALVVSGGHTELVEVRGRGRYRWLGSTRDDAAGEAFDKVAKLLGLGFPGGPIMDRLAREGRRDAFDFPRPMLDQPGLDFSFSGLKTAVAHAVEPYGAPPFPAALVRDVAASFQAAVVDTLVARAVRAVDLTGARALNLGGGVACNRELRERLAAECAPRGVALRVPSPRLCADNAAMIALLGAWALTEEPLPEADLEVVASLEESGLPVATALS</sequence>
<feature type="binding site" evidence="8">
    <location>
        <begin position="273"/>
        <end position="277"/>
    </location>
    <ligand>
        <name>substrate</name>
    </ligand>
</feature>
<dbReference type="PANTHER" id="PTHR11735:SF6">
    <property type="entry name" value="TRNA N6-ADENOSINE THREONYLCARBAMOYLTRANSFERASE, MITOCHONDRIAL"/>
    <property type="match status" value="1"/>
</dbReference>
<dbReference type="Pfam" id="PF00814">
    <property type="entry name" value="TsaD"/>
    <property type="match status" value="1"/>
</dbReference>
<feature type="binding site" evidence="8">
    <location>
        <position position="442"/>
    </location>
    <ligand>
        <name>Fe cation</name>
        <dbReference type="ChEBI" id="CHEBI:24875"/>
    </ligand>
</feature>
<feature type="region of interest" description="Disordered" evidence="9">
    <location>
        <begin position="1"/>
        <end position="117"/>
    </location>
</feature>
<feature type="binding site" evidence="8">
    <location>
        <position position="414"/>
    </location>
    <ligand>
        <name>substrate</name>
    </ligand>
</feature>
<feature type="domain" description="Gcp-like" evidence="10">
    <location>
        <begin position="164"/>
        <end position="448"/>
    </location>
</feature>
<dbReference type="Gene3D" id="3.30.420.40">
    <property type="match status" value="2"/>
</dbReference>
<dbReference type="NCBIfam" id="TIGR00329">
    <property type="entry name" value="gcp_kae1"/>
    <property type="match status" value="1"/>
</dbReference>
<evidence type="ECO:0000256" key="8">
    <source>
        <dbReference type="HAMAP-Rule" id="MF_01445"/>
    </source>
</evidence>
<feature type="binding site" evidence="8">
    <location>
        <position position="254"/>
    </location>
    <ligand>
        <name>Fe cation</name>
        <dbReference type="ChEBI" id="CHEBI:24875"/>
    </ligand>
</feature>
<evidence type="ECO:0000259" key="10">
    <source>
        <dbReference type="Pfam" id="PF00814"/>
    </source>
</evidence>
<dbReference type="GO" id="GO:0005737">
    <property type="term" value="C:cytoplasm"/>
    <property type="evidence" value="ECO:0007669"/>
    <property type="project" value="UniProtKB-SubCell"/>
</dbReference>
<dbReference type="GO" id="GO:0002949">
    <property type="term" value="P:tRNA threonylcarbamoyladenosine modification"/>
    <property type="evidence" value="ECO:0007669"/>
    <property type="project" value="UniProtKB-UniRule"/>
</dbReference>
<accession>A0A832ML24</accession>
<dbReference type="GO" id="GO:0061711">
    <property type="term" value="F:tRNA N(6)-L-threonylcarbamoyladenine synthase activity"/>
    <property type="evidence" value="ECO:0007669"/>
    <property type="project" value="UniProtKB-EC"/>
</dbReference>
<keyword evidence="3 8" id="KW-0819">tRNA processing</keyword>
<feature type="binding site" evidence="8">
    <location>
        <position position="319"/>
    </location>
    <ligand>
        <name>substrate</name>
    </ligand>
</feature>
<dbReference type="InterPro" id="IPR000905">
    <property type="entry name" value="Gcp-like_dom"/>
</dbReference>
<dbReference type="InterPro" id="IPR043129">
    <property type="entry name" value="ATPase_NBD"/>
</dbReference>
<keyword evidence="2 8" id="KW-0808">Transferase</keyword>
<dbReference type="InterPro" id="IPR017861">
    <property type="entry name" value="KAE1/TsaD"/>
</dbReference>
<dbReference type="AlphaFoldDB" id="A0A832ML24"/>
<evidence type="ECO:0000256" key="7">
    <source>
        <dbReference type="ARBA" id="ARBA00048117"/>
    </source>
</evidence>